<organism evidence="1 2">
    <name type="scientific">Smallanthus sonchifolius</name>
    <dbReference type="NCBI Taxonomy" id="185202"/>
    <lineage>
        <taxon>Eukaryota</taxon>
        <taxon>Viridiplantae</taxon>
        <taxon>Streptophyta</taxon>
        <taxon>Embryophyta</taxon>
        <taxon>Tracheophyta</taxon>
        <taxon>Spermatophyta</taxon>
        <taxon>Magnoliopsida</taxon>
        <taxon>eudicotyledons</taxon>
        <taxon>Gunneridae</taxon>
        <taxon>Pentapetalae</taxon>
        <taxon>asterids</taxon>
        <taxon>campanulids</taxon>
        <taxon>Asterales</taxon>
        <taxon>Asteraceae</taxon>
        <taxon>Asteroideae</taxon>
        <taxon>Heliantheae alliance</taxon>
        <taxon>Millerieae</taxon>
        <taxon>Smallanthus</taxon>
    </lineage>
</organism>
<keyword evidence="2" id="KW-1185">Reference proteome</keyword>
<evidence type="ECO:0000313" key="2">
    <source>
        <dbReference type="Proteomes" id="UP001056120"/>
    </source>
</evidence>
<accession>A0ACB9HXL4</accession>
<name>A0ACB9HXL4_9ASTR</name>
<dbReference type="Proteomes" id="UP001056120">
    <property type="component" value="Linkage Group LG10"/>
</dbReference>
<protein>
    <submittedName>
        <fullName evidence="1">Uncharacterized protein</fullName>
    </submittedName>
</protein>
<evidence type="ECO:0000313" key="1">
    <source>
        <dbReference type="EMBL" id="KAI3800479.1"/>
    </source>
</evidence>
<reference evidence="2" key="1">
    <citation type="journal article" date="2022" name="Mol. Ecol. Resour.">
        <title>The genomes of chicory, endive, great burdock and yacon provide insights into Asteraceae palaeo-polyploidization history and plant inulin production.</title>
        <authorList>
            <person name="Fan W."/>
            <person name="Wang S."/>
            <person name="Wang H."/>
            <person name="Wang A."/>
            <person name="Jiang F."/>
            <person name="Liu H."/>
            <person name="Zhao H."/>
            <person name="Xu D."/>
            <person name="Zhang Y."/>
        </authorList>
    </citation>
    <scope>NUCLEOTIDE SEQUENCE [LARGE SCALE GENOMIC DNA]</scope>
    <source>
        <strain evidence="2">cv. Yunnan</strain>
    </source>
</reference>
<proteinExistence type="predicted"/>
<reference evidence="1 2" key="2">
    <citation type="journal article" date="2022" name="Mol. Ecol. Resour.">
        <title>The genomes of chicory, endive, great burdock and yacon provide insights into Asteraceae paleo-polyploidization history and plant inulin production.</title>
        <authorList>
            <person name="Fan W."/>
            <person name="Wang S."/>
            <person name="Wang H."/>
            <person name="Wang A."/>
            <person name="Jiang F."/>
            <person name="Liu H."/>
            <person name="Zhao H."/>
            <person name="Xu D."/>
            <person name="Zhang Y."/>
        </authorList>
    </citation>
    <scope>NUCLEOTIDE SEQUENCE [LARGE SCALE GENOMIC DNA]</scope>
    <source>
        <strain evidence="2">cv. Yunnan</strain>
        <tissue evidence="1">Leaves</tissue>
    </source>
</reference>
<sequence length="102" mass="10821">MLTEAIFNKVIKGVSIAVICKLIVSFGKLLKALGSNGGEISGEVGVLGKNHGGSGYKTVDQRLLPNGDDDDYNALEEMKESDPVLKGDFGFSKLSVEEGFTL</sequence>
<comment type="caution">
    <text evidence="1">The sequence shown here is derived from an EMBL/GenBank/DDBJ whole genome shotgun (WGS) entry which is preliminary data.</text>
</comment>
<gene>
    <name evidence="1" type="ORF">L1987_28570</name>
</gene>
<dbReference type="EMBL" id="CM042027">
    <property type="protein sequence ID" value="KAI3800479.1"/>
    <property type="molecule type" value="Genomic_DNA"/>
</dbReference>